<evidence type="ECO:0000313" key="1">
    <source>
        <dbReference type="EMBL" id="ATD09993.1"/>
    </source>
</evidence>
<accession>A0ABM6NLT4</accession>
<sequence>MFFPFSETQEAGPVPWEGSFSFVETAKPNGEIVTNWKIQDRTFV</sequence>
<name>A0ABM6NLT4_PSEO7</name>
<keyword evidence="2" id="KW-1185">Reference proteome</keyword>
<evidence type="ECO:0000313" key="2">
    <source>
        <dbReference type="Proteomes" id="UP000016521"/>
    </source>
</evidence>
<reference evidence="1 2" key="1">
    <citation type="submission" date="2015-06" db="EMBL/GenBank/DDBJ databases">
        <authorList>
            <person name="Xie B.-B."/>
            <person name="Rong J.-C."/>
            <person name="Qin Q.-L."/>
            <person name="Zhang Y.-Z."/>
        </authorList>
    </citation>
    <scope>NUCLEOTIDE SEQUENCE [LARGE SCALE GENOMIC DNA]</scope>
    <source>
        <strain evidence="1 2">JCM 20779</strain>
    </source>
</reference>
<organism evidence="1 2">
    <name type="scientific">Pseudoalteromonas piscicida</name>
    <dbReference type="NCBI Taxonomy" id="43662"/>
    <lineage>
        <taxon>Bacteria</taxon>
        <taxon>Pseudomonadati</taxon>
        <taxon>Pseudomonadota</taxon>
        <taxon>Gammaproteobacteria</taxon>
        <taxon>Alteromonadales</taxon>
        <taxon>Pseudoalteromonadaceae</taxon>
        <taxon>Pseudoalteromonas</taxon>
    </lineage>
</organism>
<dbReference type="Proteomes" id="UP000016521">
    <property type="component" value="Chromosome II"/>
</dbReference>
<gene>
    <name evidence="1" type="ORF">PPIS_b0943</name>
</gene>
<protein>
    <submittedName>
        <fullName evidence="1">Uncharacterized protein</fullName>
    </submittedName>
</protein>
<dbReference type="EMBL" id="CP011925">
    <property type="protein sequence ID" value="ATD09993.1"/>
    <property type="molecule type" value="Genomic_DNA"/>
</dbReference>
<proteinExistence type="predicted"/>